<gene>
    <name evidence="9" type="ORF">RN001_011138</name>
</gene>
<evidence type="ECO:0000256" key="4">
    <source>
        <dbReference type="ARBA" id="ARBA00022679"/>
    </source>
</evidence>
<dbReference type="PROSITE" id="PS51614">
    <property type="entry name" value="SAM_MT_ADRIFT"/>
    <property type="match status" value="1"/>
</dbReference>
<accession>A0AAN7PXH2</accession>
<evidence type="ECO:0000256" key="3">
    <source>
        <dbReference type="ARBA" id="ARBA00022603"/>
    </source>
</evidence>
<evidence type="ECO:0000256" key="7">
    <source>
        <dbReference type="PROSITE-ProRule" id="PRU00946"/>
    </source>
</evidence>
<organism evidence="9 10">
    <name type="scientific">Aquatica leii</name>
    <dbReference type="NCBI Taxonomy" id="1421715"/>
    <lineage>
        <taxon>Eukaryota</taxon>
        <taxon>Metazoa</taxon>
        <taxon>Ecdysozoa</taxon>
        <taxon>Arthropoda</taxon>
        <taxon>Hexapoda</taxon>
        <taxon>Insecta</taxon>
        <taxon>Pterygota</taxon>
        <taxon>Neoptera</taxon>
        <taxon>Endopterygota</taxon>
        <taxon>Coleoptera</taxon>
        <taxon>Polyphaga</taxon>
        <taxon>Elateriformia</taxon>
        <taxon>Elateroidea</taxon>
        <taxon>Lampyridae</taxon>
        <taxon>Luciolinae</taxon>
        <taxon>Aquatica</taxon>
    </lineage>
</organism>
<dbReference type="Proteomes" id="UP001353858">
    <property type="component" value="Unassembled WGS sequence"/>
</dbReference>
<feature type="active site" description="Proton acceptor" evidence="7">
    <location>
        <position position="248"/>
    </location>
</feature>
<dbReference type="GO" id="GO:0004483">
    <property type="term" value="F:methyltransferase cap1 activity"/>
    <property type="evidence" value="ECO:0007669"/>
    <property type="project" value="TreeGrafter"/>
</dbReference>
<evidence type="ECO:0000259" key="8">
    <source>
        <dbReference type="PROSITE" id="PS51614"/>
    </source>
</evidence>
<sequence>MYQQTSIEEYFNKSFEFTGNEDWTLPEEAYCTPQWSIEALQLMKVSLNTVKGQLSKFPISFWSNHTKRTDPSSLIKYSIRTRAKIELLTQAWCKFYECLNTYRLIPESCTNNESLHSLHLCEAPGAFITALNHYLFVNHRNMKWRWNANTLNPYYEGNNLSEMIIDDSLIANTIDNWEFGKDQTGDIRKFYNYEDLIGKFTVDLITADGSVDCMNDPGEQEHNVHHLHYCEVMIALRVLCVGGNFVLKLFTMYEHGTISLMYLLNCCFKSVQVFKPCSSKSGNSEVYVMCFCYRGFDVLSNLWDSLISSYKIVKEEAMFDLSKINVTFLQQLEDCAQYFMELQCDQINRNIELFTEEVSSEVWDSIKDIQEKVANAYLNKCPVSNVPTYCRLLKNTRKKPRIIHRELDVKVTSNYKELGVDNLIKIRGGLVIDVVRSSWFGCVSTKVSRKDYPIPEFDSPINVISASSFDSEISQGDLHRHFLHMVLERSDRCCNVMICGVPLLTRFLVGVVYVLSLGFDSFVVCKSGIVFHNYNEFKFYIVKKHLETIAAAFEYLRTKDFVEDILEVVPMKVLRKSNFYKAVYKYNTEICT</sequence>
<protein>
    <recommendedName>
        <fullName evidence="2">Cap-specific mRNA (nucleoside-2'-O-)-methyltransferase 2</fullName>
        <ecNumber evidence="1">2.1.1.296</ecNumber>
    </recommendedName>
</protein>
<dbReference type="GO" id="GO:0120550">
    <property type="term" value="F:methyltransferase cap2 activity"/>
    <property type="evidence" value="ECO:0007669"/>
    <property type="project" value="UniProtKB-EC"/>
</dbReference>
<proteinExistence type="predicted"/>
<dbReference type="InterPro" id="IPR050851">
    <property type="entry name" value="mRNA_Cap_2O-Ribose_MeTrfase"/>
</dbReference>
<keyword evidence="10" id="KW-1185">Reference proteome</keyword>
<evidence type="ECO:0000256" key="5">
    <source>
        <dbReference type="ARBA" id="ARBA00022691"/>
    </source>
</evidence>
<dbReference type="PANTHER" id="PTHR16121:SF2">
    <property type="entry name" value="CAP-SPECIFIC MRNA (NUCLEOSIDE-2'-O-)-METHYLTRANSFERASE 2"/>
    <property type="match status" value="1"/>
</dbReference>
<evidence type="ECO:0000256" key="6">
    <source>
        <dbReference type="ARBA" id="ARBA00049477"/>
    </source>
</evidence>
<dbReference type="EMBL" id="JARPUR010000004">
    <property type="protein sequence ID" value="KAK4878632.1"/>
    <property type="molecule type" value="Genomic_DNA"/>
</dbReference>
<dbReference type="InterPro" id="IPR002877">
    <property type="entry name" value="RNA_MeTrfase_FtsJ_dom"/>
</dbReference>
<dbReference type="GO" id="GO:0006370">
    <property type="term" value="P:7-methylguanosine mRNA capping"/>
    <property type="evidence" value="ECO:0007669"/>
    <property type="project" value="TreeGrafter"/>
</dbReference>
<feature type="binding site" evidence="7">
    <location>
        <position position="208"/>
    </location>
    <ligand>
        <name>S-adenosyl-L-methionine</name>
        <dbReference type="ChEBI" id="CHEBI:59789"/>
    </ligand>
</feature>
<dbReference type="GO" id="GO:0005737">
    <property type="term" value="C:cytoplasm"/>
    <property type="evidence" value="ECO:0007669"/>
    <property type="project" value="TreeGrafter"/>
</dbReference>
<comment type="caution">
    <text evidence="9">The sequence shown here is derived from an EMBL/GenBank/DDBJ whole genome shotgun (WGS) entry which is preliminary data.</text>
</comment>
<reference evidence="10" key="1">
    <citation type="submission" date="2023-01" db="EMBL/GenBank/DDBJ databases">
        <title>Key to firefly adult light organ development and bioluminescence: homeobox transcription factors regulate luciferase expression and transportation to peroxisome.</title>
        <authorList>
            <person name="Fu X."/>
        </authorList>
    </citation>
    <scope>NUCLEOTIDE SEQUENCE [LARGE SCALE GENOMIC DNA]</scope>
</reference>
<dbReference type="InterPro" id="IPR029063">
    <property type="entry name" value="SAM-dependent_MTases_sf"/>
</dbReference>
<dbReference type="Pfam" id="PF01728">
    <property type="entry name" value="FtsJ"/>
    <property type="match status" value="1"/>
</dbReference>
<evidence type="ECO:0000256" key="2">
    <source>
        <dbReference type="ARBA" id="ARBA00021134"/>
    </source>
</evidence>
<dbReference type="AlphaFoldDB" id="A0AAN7PXH2"/>
<feature type="binding site" evidence="7">
    <location>
        <position position="125"/>
    </location>
    <ligand>
        <name>S-adenosyl-L-methionine</name>
        <dbReference type="ChEBI" id="CHEBI:59789"/>
    </ligand>
</feature>
<dbReference type="Gene3D" id="3.40.50.12760">
    <property type="match status" value="1"/>
</dbReference>
<keyword evidence="4 7" id="KW-0808">Transferase</keyword>
<dbReference type="SUPFAM" id="SSF53335">
    <property type="entry name" value="S-adenosyl-L-methionine-dependent methyltransferases"/>
    <property type="match status" value="1"/>
</dbReference>
<evidence type="ECO:0000313" key="10">
    <source>
        <dbReference type="Proteomes" id="UP001353858"/>
    </source>
</evidence>
<dbReference type="InterPro" id="IPR025807">
    <property type="entry name" value="Adrift-typ_MeTrfase"/>
</dbReference>
<evidence type="ECO:0000313" key="9">
    <source>
        <dbReference type="EMBL" id="KAK4878632.1"/>
    </source>
</evidence>
<name>A0AAN7PXH2_9COLE</name>
<feature type="binding site" evidence="7">
    <location>
        <position position="144"/>
    </location>
    <ligand>
        <name>S-adenosyl-L-methionine</name>
        <dbReference type="ChEBI" id="CHEBI:59789"/>
    </ligand>
</feature>
<dbReference type="EC" id="2.1.1.296" evidence="1"/>
<comment type="catalytic activity">
    <reaction evidence="6">
        <text>a 5'-end (N(7)-methyl 5'-triphosphoguanosine)-(2'-O-methyl-ribonucleoside)-(ribonucleotide) in mRNA + S-adenosyl-L-methionine = a 5'-end (N(7)-methyl 5'-triphosphoguanosine)-(2'-O-methyl-ribonucleoside)-(2'-O-methyl-ribonucleotide) in mRNA + S-adenosyl-L-homocysteine + H(+)</text>
        <dbReference type="Rhea" id="RHEA:67024"/>
        <dbReference type="Rhea" id="RHEA-COMP:17169"/>
        <dbReference type="Rhea" id="RHEA-COMP:17170"/>
        <dbReference type="ChEBI" id="CHEBI:15378"/>
        <dbReference type="ChEBI" id="CHEBI:57856"/>
        <dbReference type="ChEBI" id="CHEBI:59789"/>
        <dbReference type="ChEBI" id="CHEBI:167612"/>
        <dbReference type="ChEBI" id="CHEBI:167614"/>
        <dbReference type="EC" id="2.1.1.296"/>
    </reaction>
</comment>
<keyword evidence="3 7" id="KW-0489">Methyltransferase</keyword>
<evidence type="ECO:0000256" key="1">
    <source>
        <dbReference type="ARBA" id="ARBA00012770"/>
    </source>
</evidence>
<keyword evidence="5 7" id="KW-0949">S-adenosyl-L-methionine</keyword>
<feature type="domain" description="Adrift-type SAM-dependent 2'-O-MTase" evidence="8">
    <location>
        <begin position="86"/>
        <end position="295"/>
    </location>
</feature>
<dbReference type="GO" id="GO:0032259">
    <property type="term" value="P:methylation"/>
    <property type="evidence" value="ECO:0007669"/>
    <property type="project" value="UniProtKB-KW"/>
</dbReference>
<dbReference type="PANTHER" id="PTHR16121">
    <property type="entry name" value="CAP-SPECIFIC MRNA (NUCLEOSIDE-2'-O-)-METHYLTRANSFERASE 1-RELATED"/>
    <property type="match status" value="1"/>
</dbReference>
<dbReference type="GO" id="GO:0005634">
    <property type="term" value="C:nucleus"/>
    <property type="evidence" value="ECO:0007669"/>
    <property type="project" value="UniProtKB-ARBA"/>
</dbReference>